<dbReference type="CDD" id="cd04301">
    <property type="entry name" value="NAT_SF"/>
    <property type="match status" value="1"/>
</dbReference>
<dbReference type="GO" id="GO:0016747">
    <property type="term" value="F:acyltransferase activity, transferring groups other than amino-acyl groups"/>
    <property type="evidence" value="ECO:0007669"/>
    <property type="project" value="InterPro"/>
</dbReference>
<dbReference type="Pfam" id="PF00583">
    <property type="entry name" value="Acetyltransf_1"/>
    <property type="match status" value="1"/>
</dbReference>
<evidence type="ECO:0000313" key="4">
    <source>
        <dbReference type="Proteomes" id="UP000235371"/>
    </source>
</evidence>
<proteinExistence type="predicted"/>
<dbReference type="EMBL" id="KZ613816">
    <property type="protein sequence ID" value="PMD59436.1"/>
    <property type="molecule type" value="Genomic_DNA"/>
</dbReference>
<name>A0A2J6T8U2_9HELO</name>
<dbReference type="RefSeq" id="XP_024736340.1">
    <property type="nucleotide sequence ID" value="XM_024874873.1"/>
</dbReference>
<dbReference type="Proteomes" id="UP000235371">
    <property type="component" value="Unassembled WGS sequence"/>
</dbReference>
<dbReference type="PROSITE" id="PS51186">
    <property type="entry name" value="GNAT"/>
    <property type="match status" value="1"/>
</dbReference>
<dbReference type="InterPro" id="IPR016181">
    <property type="entry name" value="Acyl_CoA_acyltransferase"/>
</dbReference>
<dbReference type="InParanoid" id="A0A2J6T8U2"/>
<dbReference type="GeneID" id="36582953"/>
<keyword evidence="4" id="KW-1185">Reference proteome</keyword>
<gene>
    <name evidence="3" type="ORF">K444DRAFT_530081</name>
</gene>
<dbReference type="InterPro" id="IPR031165">
    <property type="entry name" value="GNAT_YJDJ"/>
</dbReference>
<feature type="non-terminal residue" evidence="3">
    <location>
        <position position="1"/>
    </location>
</feature>
<dbReference type="OrthoDB" id="41532at2759"/>
<protein>
    <submittedName>
        <fullName evidence="3">Uncharacterized protein</fullName>
    </submittedName>
</protein>
<dbReference type="SUPFAM" id="SSF55729">
    <property type="entry name" value="Acyl-CoA N-acyltransferases (Nat)"/>
    <property type="match status" value="1"/>
</dbReference>
<accession>A0A2J6T8U2</accession>
<dbReference type="AlphaFoldDB" id="A0A2J6T8U2"/>
<evidence type="ECO:0000313" key="3">
    <source>
        <dbReference type="EMBL" id="PMD59436.1"/>
    </source>
</evidence>
<dbReference type="Gene3D" id="3.40.630.30">
    <property type="match status" value="1"/>
</dbReference>
<organism evidence="3 4">
    <name type="scientific">Hyaloscypha bicolor E</name>
    <dbReference type="NCBI Taxonomy" id="1095630"/>
    <lineage>
        <taxon>Eukaryota</taxon>
        <taxon>Fungi</taxon>
        <taxon>Dikarya</taxon>
        <taxon>Ascomycota</taxon>
        <taxon>Pezizomycotina</taxon>
        <taxon>Leotiomycetes</taxon>
        <taxon>Helotiales</taxon>
        <taxon>Hyaloscyphaceae</taxon>
        <taxon>Hyaloscypha</taxon>
        <taxon>Hyaloscypha bicolor</taxon>
    </lineage>
</organism>
<evidence type="ECO:0000259" key="1">
    <source>
        <dbReference type="PROSITE" id="PS51186"/>
    </source>
</evidence>
<dbReference type="PROSITE" id="PS51729">
    <property type="entry name" value="GNAT_YJDJ"/>
    <property type="match status" value="1"/>
</dbReference>
<reference evidence="3 4" key="1">
    <citation type="submission" date="2016-04" db="EMBL/GenBank/DDBJ databases">
        <title>A degradative enzymes factory behind the ericoid mycorrhizal symbiosis.</title>
        <authorList>
            <consortium name="DOE Joint Genome Institute"/>
            <person name="Martino E."/>
            <person name="Morin E."/>
            <person name="Grelet G."/>
            <person name="Kuo A."/>
            <person name="Kohler A."/>
            <person name="Daghino S."/>
            <person name="Barry K."/>
            <person name="Choi C."/>
            <person name="Cichocki N."/>
            <person name="Clum A."/>
            <person name="Copeland A."/>
            <person name="Hainaut M."/>
            <person name="Haridas S."/>
            <person name="Labutti K."/>
            <person name="Lindquist E."/>
            <person name="Lipzen A."/>
            <person name="Khouja H.-R."/>
            <person name="Murat C."/>
            <person name="Ohm R."/>
            <person name="Olson A."/>
            <person name="Spatafora J."/>
            <person name="Veneault-Fourrey C."/>
            <person name="Henrissat B."/>
            <person name="Grigoriev I."/>
            <person name="Martin F."/>
            <person name="Perotto S."/>
        </authorList>
    </citation>
    <scope>NUCLEOTIDE SEQUENCE [LARGE SCALE GENOMIC DNA]</scope>
    <source>
        <strain evidence="3 4">E</strain>
    </source>
</reference>
<evidence type="ECO:0000259" key="2">
    <source>
        <dbReference type="PROSITE" id="PS51729"/>
    </source>
</evidence>
<dbReference type="InterPro" id="IPR000182">
    <property type="entry name" value="GNAT_dom"/>
</dbReference>
<sequence length="52" mass="6200">FKRLFVLEEYRGKGIGKALVQEVIKTAREKGYKEIRISAEIQLEREIESYKR</sequence>
<feature type="domain" description="N-acetyltransferase" evidence="1 2">
    <location>
        <begin position="1"/>
        <end position="52"/>
    </location>
</feature>